<comment type="caution">
    <text evidence="6">The sequence shown here is derived from an EMBL/GenBank/DDBJ whole genome shotgun (WGS) entry which is preliminary data.</text>
</comment>
<dbReference type="SUPFAM" id="SSF46785">
    <property type="entry name" value="Winged helix' DNA-binding domain"/>
    <property type="match status" value="1"/>
</dbReference>
<reference evidence="6 7" key="1">
    <citation type="submission" date="2020-08" db="EMBL/GenBank/DDBJ databases">
        <title>Novel species isolated from subtropical streams in China.</title>
        <authorList>
            <person name="Lu H."/>
        </authorList>
    </citation>
    <scope>NUCLEOTIDE SEQUENCE [LARGE SCALE GENOMIC DNA]</scope>
    <source>
        <strain evidence="6 7">CCTCC AB 2015119</strain>
    </source>
</reference>
<protein>
    <submittedName>
        <fullName evidence="6">Helix-turn-helix transcriptional regulator</fullName>
    </submittedName>
</protein>
<evidence type="ECO:0000256" key="4">
    <source>
        <dbReference type="ARBA" id="ARBA00023163"/>
    </source>
</evidence>
<dbReference type="EMBL" id="JACOFT010000002">
    <property type="protein sequence ID" value="MBC3810868.1"/>
    <property type="molecule type" value="Genomic_DNA"/>
</dbReference>
<organism evidence="6 7">
    <name type="scientific">Undibacterium aquatile</name>
    <dbReference type="NCBI Taxonomy" id="1537398"/>
    <lineage>
        <taxon>Bacteria</taxon>
        <taxon>Pseudomonadati</taxon>
        <taxon>Pseudomonadota</taxon>
        <taxon>Betaproteobacteria</taxon>
        <taxon>Burkholderiales</taxon>
        <taxon>Oxalobacteraceae</taxon>
        <taxon>Undibacterium</taxon>
    </lineage>
</organism>
<feature type="domain" description="HTH arsR-type" evidence="5">
    <location>
        <begin position="4"/>
        <end position="98"/>
    </location>
</feature>
<dbReference type="InterPro" id="IPR001845">
    <property type="entry name" value="HTH_ArsR_DNA-bd_dom"/>
</dbReference>
<dbReference type="InterPro" id="IPR011991">
    <property type="entry name" value="ArsR-like_HTH"/>
</dbReference>
<dbReference type="PROSITE" id="PS50987">
    <property type="entry name" value="HTH_ARSR_2"/>
    <property type="match status" value="1"/>
</dbReference>
<evidence type="ECO:0000313" key="7">
    <source>
        <dbReference type="Proteomes" id="UP000637632"/>
    </source>
</evidence>
<dbReference type="SMART" id="SM00418">
    <property type="entry name" value="HTH_ARSR"/>
    <property type="match status" value="1"/>
</dbReference>
<keyword evidence="3" id="KW-0238">DNA-binding</keyword>
<evidence type="ECO:0000256" key="3">
    <source>
        <dbReference type="ARBA" id="ARBA00023125"/>
    </source>
</evidence>
<dbReference type="CDD" id="cd00090">
    <property type="entry name" value="HTH_ARSR"/>
    <property type="match status" value="1"/>
</dbReference>
<keyword evidence="7" id="KW-1185">Reference proteome</keyword>
<dbReference type="Gene3D" id="1.10.10.10">
    <property type="entry name" value="Winged helix-like DNA-binding domain superfamily/Winged helix DNA-binding domain"/>
    <property type="match status" value="1"/>
</dbReference>
<dbReference type="Proteomes" id="UP000637632">
    <property type="component" value="Unassembled WGS sequence"/>
</dbReference>
<accession>A0ABR6XDR3</accession>
<proteinExistence type="predicted"/>
<keyword evidence="2" id="KW-0805">Transcription regulation</keyword>
<dbReference type="PRINTS" id="PR00778">
    <property type="entry name" value="HTHARSR"/>
</dbReference>
<dbReference type="InterPro" id="IPR036390">
    <property type="entry name" value="WH_DNA-bd_sf"/>
</dbReference>
<name>A0ABR6XDR3_9BURK</name>
<dbReference type="InterPro" id="IPR036388">
    <property type="entry name" value="WH-like_DNA-bd_sf"/>
</dbReference>
<gene>
    <name evidence="6" type="ORF">H8K26_05385</name>
</gene>
<evidence type="ECO:0000313" key="6">
    <source>
        <dbReference type="EMBL" id="MBC3810868.1"/>
    </source>
</evidence>
<evidence type="ECO:0000256" key="1">
    <source>
        <dbReference type="ARBA" id="ARBA00022849"/>
    </source>
</evidence>
<evidence type="ECO:0000256" key="2">
    <source>
        <dbReference type="ARBA" id="ARBA00023015"/>
    </source>
</evidence>
<dbReference type="PANTHER" id="PTHR33154:SF18">
    <property type="entry name" value="ARSENICAL RESISTANCE OPERON REPRESSOR"/>
    <property type="match status" value="1"/>
</dbReference>
<keyword evidence="4" id="KW-0804">Transcription</keyword>
<dbReference type="InterPro" id="IPR051081">
    <property type="entry name" value="HTH_MetalResp_TranReg"/>
</dbReference>
<keyword evidence="1" id="KW-0059">Arsenical resistance</keyword>
<dbReference type="PANTHER" id="PTHR33154">
    <property type="entry name" value="TRANSCRIPTIONAL REGULATOR, ARSR FAMILY"/>
    <property type="match status" value="1"/>
</dbReference>
<dbReference type="NCBIfam" id="NF033788">
    <property type="entry name" value="HTH_metalloreg"/>
    <property type="match status" value="1"/>
</dbReference>
<sequence>MKGLPDQALTQIAQYFSVLAEPTRLRILNALRASEKNVGELAIICSCSQANVSRHLSNLANHGIITRESRKTSVYYKIADPSIYALCDLVCHNVASQLTEQAAALSGKSN</sequence>
<dbReference type="Pfam" id="PF01022">
    <property type="entry name" value="HTH_5"/>
    <property type="match status" value="1"/>
</dbReference>
<evidence type="ECO:0000259" key="5">
    <source>
        <dbReference type="PROSITE" id="PS50987"/>
    </source>
</evidence>